<dbReference type="GO" id="GO:0005737">
    <property type="term" value="C:cytoplasm"/>
    <property type="evidence" value="ECO:0007669"/>
    <property type="project" value="UniProtKB-SubCell"/>
</dbReference>
<keyword evidence="7" id="KW-0436">Ligase</keyword>
<proteinExistence type="inferred from homology"/>
<evidence type="ECO:0000256" key="8">
    <source>
        <dbReference type="RuleBase" id="RU004135"/>
    </source>
</evidence>
<feature type="binding site" evidence="7">
    <location>
        <position position="191"/>
    </location>
    <ligand>
        <name>UDP-N-acetyl-alpha-D-muramoyl-L-alanyl-D-glutamate</name>
        <dbReference type="ChEBI" id="CHEBI:83900"/>
    </ligand>
</feature>
<dbReference type="Gene3D" id="3.40.1190.10">
    <property type="entry name" value="Mur-like, catalytic domain"/>
    <property type="match status" value="1"/>
</dbReference>
<dbReference type="InterPro" id="IPR005761">
    <property type="entry name" value="UDP-N-AcMur-Glu-dNH2Pim_ligase"/>
</dbReference>
<dbReference type="UniPathway" id="UPA00219"/>
<feature type="domain" description="Mur ligase C-terminal" evidence="11">
    <location>
        <begin position="335"/>
        <end position="487"/>
    </location>
</feature>
<evidence type="ECO:0000256" key="1">
    <source>
        <dbReference type="ARBA" id="ARBA00005898"/>
    </source>
</evidence>
<evidence type="ECO:0000256" key="7">
    <source>
        <dbReference type="HAMAP-Rule" id="MF_00208"/>
    </source>
</evidence>
<comment type="function">
    <text evidence="7">Catalyzes the addition of an amino acid to the nucleotide precursor UDP-N-acetylmuramoyl-L-alanyl-D-glutamate (UMAG) in the biosynthesis of bacterial cell-wall peptidoglycan.</text>
</comment>
<evidence type="ECO:0000259" key="9">
    <source>
        <dbReference type="Pfam" id="PF00483"/>
    </source>
</evidence>
<evidence type="ECO:0000256" key="5">
    <source>
        <dbReference type="ARBA" id="ARBA00023306"/>
    </source>
</evidence>
<comment type="subcellular location">
    <subcellularLocation>
        <location evidence="7 8">Cytoplasm</location>
    </subcellularLocation>
</comment>
<dbReference type="InterPro" id="IPR036615">
    <property type="entry name" value="Mur_ligase_C_dom_sf"/>
</dbReference>
<dbReference type="GO" id="GO:0008360">
    <property type="term" value="P:regulation of cell shape"/>
    <property type="evidence" value="ECO:0007669"/>
    <property type="project" value="UniProtKB-KW"/>
</dbReference>
<keyword evidence="7" id="KW-0067">ATP-binding</keyword>
<gene>
    <name evidence="7" type="primary">murE</name>
    <name evidence="13" type="ORF">A2892_05620</name>
</gene>
<dbReference type="NCBIfam" id="NF001126">
    <property type="entry name" value="PRK00139.1-4"/>
    <property type="match status" value="1"/>
</dbReference>
<dbReference type="InterPro" id="IPR000713">
    <property type="entry name" value="Mur_ligase_N"/>
</dbReference>
<feature type="domain" description="Mur ligase N-terminal catalytic" evidence="10">
    <location>
        <begin position="24"/>
        <end position="98"/>
    </location>
</feature>
<comment type="caution">
    <text evidence="7">Lacks conserved residue(s) required for the propagation of feature annotation.</text>
</comment>
<evidence type="ECO:0000259" key="10">
    <source>
        <dbReference type="Pfam" id="PF01225"/>
    </source>
</evidence>
<comment type="cofactor">
    <cofactor evidence="7">
        <name>Mg(2+)</name>
        <dbReference type="ChEBI" id="CHEBI:18420"/>
    </cofactor>
</comment>
<keyword evidence="6 7" id="KW-0961">Cell wall biogenesis/degradation</keyword>
<dbReference type="Gene3D" id="3.90.550.10">
    <property type="entry name" value="Spore Coat Polysaccharide Biosynthesis Protein SpsA, Chain A"/>
    <property type="match status" value="1"/>
</dbReference>
<dbReference type="Gene3D" id="3.40.1390.10">
    <property type="entry name" value="MurE/MurF, N-terminal domain"/>
    <property type="match status" value="1"/>
</dbReference>
<name>A0A1F8B5X2_9BACT</name>
<dbReference type="Pfam" id="PF00483">
    <property type="entry name" value="NTP_transferase"/>
    <property type="match status" value="1"/>
</dbReference>
<dbReference type="GO" id="GO:0000287">
    <property type="term" value="F:magnesium ion binding"/>
    <property type="evidence" value="ECO:0007669"/>
    <property type="project" value="UniProtKB-UniRule"/>
</dbReference>
<reference evidence="13 14" key="1">
    <citation type="journal article" date="2016" name="Nat. Commun.">
        <title>Thousands of microbial genomes shed light on interconnected biogeochemical processes in an aquifer system.</title>
        <authorList>
            <person name="Anantharaman K."/>
            <person name="Brown C.T."/>
            <person name="Hug L.A."/>
            <person name="Sharon I."/>
            <person name="Castelle C.J."/>
            <person name="Probst A.J."/>
            <person name="Thomas B.C."/>
            <person name="Singh A."/>
            <person name="Wilkins M.J."/>
            <person name="Karaoz U."/>
            <person name="Brodie E.L."/>
            <person name="Williams K.H."/>
            <person name="Hubbard S.S."/>
            <person name="Banfield J.F."/>
        </authorList>
    </citation>
    <scope>NUCLEOTIDE SEQUENCE [LARGE SCALE GENOMIC DNA]</scope>
</reference>
<comment type="PTM">
    <text evidence="7">Carboxylation is probably crucial for Mg(2+) binding and, consequently, for the gamma-phosphate positioning of ATP.</text>
</comment>
<keyword evidence="5 7" id="KW-0131">Cell cycle</keyword>
<evidence type="ECO:0000259" key="11">
    <source>
        <dbReference type="Pfam" id="PF02875"/>
    </source>
</evidence>
<dbReference type="SUPFAM" id="SSF53244">
    <property type="entry name" value="MurD-like peptide ligases, peptide-binding domain"/>
    <property type="match status" value="1"/>
</dbReference>
<dbReference type="InterPro" id="IPR035911">
    <property type="entry name" value="MurE/MurF_N"/>
</dbReference>
<keyword evidence="7" id="KW-0963">Cytoplasm</keyword>
<accession>A0A1F8B5X2</accession>
<dbReference type="InterPro" id="IPR005835">
    <property type="entry name" value="NTP_transferase_dom"/>
</dbReference>
<dbReference type="Gene3D" id="3.90.190.20">
    <property type="entry name" value="Mur ligase, C-terminal domain"/>
    <property type="match status" value="1"/>
</dbReference>
<dbReference type="InterPro" id="IPR029044">
    <property type="entry name" value="Nucleotide-diphossugar_trans"/>
</dbReference>
<keyword evidence="7" id="KW-0547">Nucleotide-binding</keyword>
<dbReference type="InterPro" id="IPR036565">
    <property type="entry name" value="Mur-like_cat_sf"/>
</dbReference>
<evidence type="ECO:0000313" key="14">
    <source>
        <dbReference type="Proteomes" id="UP000176404"/>
    </source>
</evidence>
<feature type="binding site" evidence="7">
    <location>
        <position position="30"/>
    </location>
    <ligand>
        <name>UDP-N-acetyl-alpha-D-muramoyl-L-alanyl-D-glutamate</name>
        <dbReference type="ChEBI" id="CHEBI:83900"/>
    </ligand>
</feature>
<dbReference type="Pfam" id="PF02875">
    <property type="entry name" value="Mur_ligase_C"/>
    <property type="match status" value="1"/>
</dbReference>
<dbReference type="HAMAP" id="MF_00208">
    <property type="entry name" value="MurE"/>
    <property type="match status" value="1"/>
</dbReference>
<evidence type="ECO:0000256" key="2">
    <source>
        <dbReference type="ARBA" id="ARBA00022618"/>
    </source>
</evidence>
<evidence type="ECO:0000313" key="13">
    <source>
        <dbReference type="EMBL" id="OGM59310.1"/>
    </source>
</evidence>
<keyword evidence="3 7" id="KW-0133">Cell shape</keyword>
<dbReference type="SUPFAM" id="SSF53623">
    <property type="entry name" value="MurD-like peptide ligases, catalytic domain"/>
    <property type="match status" value="1"/>
</dbReference>
<dbReference type="GO" id="GO:0016881">
    <property type="term" value="F:acid-amino acid ligase activity"/>
    <property type="evidence" value="ECO:0007669"/>
    <property type="project" value="UniProtKB-UniRule"/>
</dbReference>
<feature type="binding site" evidence="7">
    <location>
        <position position="183"/>
    </location>
    <ligand>
        <name>UDP-N-acetyl-alpha-D-muramoyl-L-alanyl-D-glutamate</name>
        <dbReference type="ChEBI" id="CHEBI:83900"/>
    </ligand>
</feature>
<comment type="pathway">
    <text evidence="7 8">Cell wall biogenesis; peptidoglycan biosynthesis.</text>
</comment>
<evidence type="ECO:0000256" key="3">
    <source>
        <dbReference type="ARBA" id="ARBA00022960"/>
    </source>
</evidence>
<feature type="domain" description="Nucleotidyl transferase" evidence="9">
    <location>
        <begin position="518"/>
        <end position="751"/>
    </location>
</feature>
<evidence type="ECO:0000256" key="6">
    <source>
        <dbReference type="ARBA" id="ARBA00023316"/>
    </source>
</evidence>
<dbReference type="SUPFAM" id="SSF63418">
    <property type="entry name" value="MurE/MurF N-terminal domain"/>
    <property type="match status" value="1"/>
</dbReference>
<dbReference type="EC" id="6.3.2.-" evidence="7"/>
<dbReference type="PANTHER" id="PTHR23135">
    <property type="entry name" value="MUR LIGASE FAMILY MEMBER"/>
    <property type="match status" value="1"/>
</dbReference>
<protein>
    <recommendedName>
        <fullName evidence="7">UDP-N-acetylmuramyl-tripeptide synthetase</fullName>
        <ecNumber evidence="7">6.3.2.-</ecNumber>
    </recommendedName>
    <alternativeName>
        <fullName evidence="7">UDP-MurNAc-tripeptide synthetase</fullName>
    </alternativeName>
</protein>
<keyword evidence="2 7" id="KW-0132">Cell division</keyword>
<dbReference type="Pfam" id="PF01225">
    <property type="entry name" value="Mur_ligase"/>
    <property type="match status" value="1"/>
</dbReference>
<keyword evidence="7" id="KW-0460">Magnesium</keyword>
<comment type="caution">
    <text evidence="13">The sequence shown here is derived from an EMBL/GenBank/DDBJ whole genome shotgun (WGS) entry which is preliminary data.</text>
</comment>
<dbReference type="GO" id="GO:0071555">
    <property type="term" value="P:cell wall organization"/>
    <property type="evidence" value="ECO:0007669"/>
    <property type="project" value="UniProtKB-KW"/>
</dbReference>
<feature type="binding site" evidence="7">
    <location>
        <begin position="112"/>
        <end position="118"/>
    </location>
    <ligand>
        <name>ATP</name>
        <dbReference type="ChEBI" id="CHEBI:30616"/>
    </ligand>
</feature>
<sequence length="761" mass="85019">MRLSYLLKSLRSFQVYGSQKISIRSIVDDSRKVKKGYLFVAVKGANYNGHEFVDQAIKGGVVAIVGMLKPKTEWLKRVTYVRVDNSRKALSYLASAWYDHPSSKLKIIGVTGTDGKTTTASLIDHLLLQAGKKVGLISTIGAKIGKKKFNTGLHVTNPEPLVLQRIFSEMVRQMCEYAVVEVTSHGLDQERVTGVNFDTGVLTNITHEHLDYHKTFESYQKAKSKLFESVNYAVLNADDNCFLSISQGMNANSKITSYGLAEGKGVDILARNIKFSEGGMSFDVCLWDKTFQIKTKLLGDYNVSNILASMAAALGYGISIESIQKAIKTFKALPGRLERVKSKAGLEVFVDFAHTPNSLEKVLTLLRRRLDFQSKKGKLIAIFGCAGERDVAKRPLMGEISSRIADISIFTSEDPRHEDVSRIISEIVKGAKKTKAKEIMFKDYDGSNHRRGKKHVFVRIPERGEAIAFVINKIAQKGDTIVICGKGHERSMAYDSVEHPWSDHQAIETMNLDKNLTAVVLAAGRGIRMKSDRQKVINEIAGKPMLSYTLSTLRRTGFGRIIIVVGFQKDTVKDYFGNGCDYVFQPRSLGTGDALAKALKVIPTNRQSLVVLNGDDSAFYRPETLSRIIELHKKEKSTVTFTSLKISDPTGLGRVVRDRSYKFLRIVEEKEAKKEEKKIKEVNCGLYVFDISWLKGNVSRIEKSASGEYYIVDLVKIAVGQGKKVCVFNLKDQDQWMGVNTPEQLAYADKKMRRILTQTVI</sequence>
<dbReference type="GO" id="GO:0051301">
    <property type="term" value="P:cell division"/>
    <property type="evidence" value="ECO:0007669"/>
    <property type="project" value="UniProtKB-KW"/>
</dbReference>
<dbReference type="EMBL" id="MGHD01000022">
    <property type="protein sequence ID" value="OGM59310.1"/>
    <property type="molecule type" value="Genomic_DNA"/>
</dbReference>
<dbReference type="NCBIfam" id="TIGR01085">
    <property type="entry name" value="murE"/>
    <property type="match status" value="1"/>
</dbReference>
<dbReference type="STRING" id="1802517.A2892_05620"/>
<dbReference type="Pfam" id="PF08245">
    <property type="entry name" value="Mur_ligase_M"/>
    <property type="match status" value="1"/>
</dbReference>
<evidence type="ECO:0000256" key="4">
    <source>
        <dbReference type="ARBA" id="ARBA00022984"/>
    </source>
</evidence>
<keyword evidence="4 7" id="KW-0573">Peptidoglycan synthesis</keyword>
<feature type="binding site" evidence="7">
    <location>
        <position position="189"/>
    </location>
    <ligand>
        <name>UDP-N-acetyl-alpha-D-muramoyl-L-alanyl-D-glutamate</name>
        <dbReference type="ChEBI" id="CHEBI:83900"/>
    </ligand>
</feature>
<dbReference type="Proteomes" id="UP000176404">
    <property type="component" value="Unassembled WGS sequence"/>
</dbReference>
<dbReference type="AlphaFoldDB" id="A0A1F8B5X2"/>
<feature type="domain" description="Mur ligase central" evidence="12">
    <location>
        <begin position="110"/>
        <end position="313"/>
    </location>
</feature>
<dbReference type="GO" id="GO:0009252">
    <property type="term" value="P:peptidoglycan biosynthetic process"/>
    <property type="evidence" value="ECO:0007669"/>
    <property type="project" value="UniProtKB-UniRule"/>
</dbReference>
<comment type="similarity">
    <text evidence="1 7">Belongs to the MurCDEF family. MurE subfamily.</text>
</comment>
<feature type="modified residue" description="N6-carboxylysine" evidence="7">
    <location>
        <position position="223"/>
    </location>
</feature>
<evidence type="ECO:0000259" key="12">
    <source>
        <dbReference type="Pfam" id="PF08245"/>
    </source>
</evidence>
<dbReference type="InterPro" id="IPR004101">
    <property type="entry name" value="Mur_ligase_C"/>
</dbReference>
<dbReference type="PANTHER" id="PTHR23135:SF4">
    <property type="entry name" value="UDP-N-ACETYLMURAMOYL-L-ALANYL-D-GLUTAMATE--2,6-DIAMINOPIMELATE LIGASE MURE HOMOLOG, CHLOROPLASTIC"/>
    <property type="match status" value="1"/>
</dbReference>
<organism evidence="13 14">
    <name type="scientific">Candidatus Woesebacteria bacterium RIFCSPLOWO2_01_FULL_39_10b</name>
    <dbReference type="NCBI Taxonomy" id="1802517"/>
    <lineage>
        <taxon>Bacteria</taxon>
        <taxon>Candidatus Woeseibacteriota</taxon>
    </lineage>
</organism>
<dbReference type="GO" id="GO:0005524">
    <property type="term" value="F:ATP binding"/>
    <property type="evidence" value="ECO:0007669"/>
    <property type="project" value="UniProtKB-UniRule"/>
</dbReference>
<dbReference type="InterPro" id="IPR013221">
    <property type="entry name" value="Mur_ligase_cen"/>
</dbReference>
<dbReference type="SUPFAM" id="SSF53448">
    <property type="entry name" value="Nucleotide-diphospho-sugar transferases"/>
    <property type="match status" value="1"/>
</dbReference>